<feature type="transmembrane region" description="Helical" evidence="6">
    <location>
        <begin position="167"/>
        <end position="198"/>
    </location>
</feature>
<dbReference type="GO" id="GO:0009617">
    <property type="term" value="P:response to bacterium"/>
    <property type="evidence" value="ECO:0007669"/>
    <property type="project" value="InterPro"/>
</dbReference>
<keyword evidence="9" id="KW-1185">Reference proteome</keyword>
<name>A0AAV8SGM0_9ROSI</name>
<dbReference type="InterPro" id="IPR003388">
    <property type="entry name" value="Reticulon"/>
</dbReference>
<reference evidence="8 9" key="1">
    <citation type="submission" date="2021-09" db="EMBL/GenBank/DDBJ databases">
        <title>Genomic insights and catalytic innovation underlie evolution of tropane alkaloids biosynthesis.</title>
        <authorList>
            <person name="Wang Y.-J."/>
            <person name="Tian T."/>
            <person name="Huang J.-P."/>
            <person name="Huang S.-X."/>
        </authorList>
    </citation>
    <scope>NUCLEOTIDE SEQUENCE [LARGE SCALE GENOMIC DNA]</scope>
    <source>
        <strain evidence="8">KIB-2018</strain>
        <tissue evidence="8">Leaf</tissue>
    </source>
</reference>
<accession>A0AAV8SGM0</accession>
<keyword evidence="3 6" id="KW-0256">Endoplasmic reticulum</keyword>
<dbReference type="InterPro" id="IPR045064">
    <property type="entry name" value="Reticulon-like"/>
</dbReference>
<dbReference type="Proteomes" id="UP001159364">
    <property type="component" value="Linkage Group LG11"/>
</dbReference>
<dbReference type="PANTHER" id="PTHR10994">
    <property type="entry name" value="RETICULON"/>
    <property type="match status" value="1"/>
</dbReference>
<keyword evidence="5 6" id="KW-0472">Membrane</keyword>
<evidence type="ECO:0000256" key="4">
    <source>
        <dbReference type="ARBA" id="ARBA00022989"/>
    </source>
</evidence>
<dbReference type="EMBL" id="JAIWQS010000011">
    <property type="protein sequence ID" value="KAJ8751352.1"/>
    <property type="molecule type" value="Genomic_DNA"/>
</dbReference>
<evidence type="ECO:0000256" key="5">
    <source>
        <dbReference type="ARBA" id="ARBA00023136"/>
    </source>
</evidence>
<dbReference type="PANTHER" id="PTHR10994:SF177">
    <property type="entry name" value="RETICULON-LIKE PROTEIN B15"/>
    <property type="match status" value="1"/>
</dbReference>
<evidence type="ECO:0000256" key="6">
    <source>
        <dbReference type="RuleBase" id="RU363132"/>
    </source>
</evidence>
<dbReference type="GO" id="GO:0005789">
    <property type="term" value="C:endoplasmic reticulum membrane"/>
    <property type="evidence" value="ECO:0007669"/>
    <property type="project" value="UniProtKB-SubCell"/>
</dbReference>
<proteinExistence type="predicted"/>
<protein>
    <recommendedName>
        <fullName evidence="6">Reticulon-like protein</fullName>
    </recommendedName>
</protein>
<keyword evidence="2 6" id="KW-0812">Transmembrane</keyword>
<keyword evidence="4 6" id="KW-1133">Transmembrane helix</keyword>
<evidence type="ECO:0000256" key="2">
    <source>
        <dbReference type="ARBA" id="ARBA00022692"/>
    </source>
</evidence>
<feature type="domain" description="Reticulon" evidence="7">
    <location>
        <begin position="63"/>
        <end position="249"/>
    </location>
</feature>
<comment type="caution">
    <text evidence="8">The sequence shown here is derived from an EMBL/GenBank/DDBJ whole genome shotgun (WGS) entry which is preliminary data.</text>
</comment>
<evidence type="ECO:0000313" key="8">
    <source>
        <dbReference type="EMBL" id="KAJ8751352.1"/>
    </source>
</evidence>
<comment type="subcellular location">
    <subcellularLocation>
        <location evidence="1 6">Endoplasmic reticulum membrane</location>
        <topology evidence="1 6">Multi-pass membrane protein</topology>
    </subcellularLocation>
</comment>
<evidence type="ECO:0000256" key="3">
    <source>
        <dbReference type="ARBA" id="ARBA00022824"/>
    </source>
</evidence>
<dbReference type="AlphaFoldDB" id="A0AAV8SGM0"/>
<evidence type="ECO:0000256" key="1">
    <source>
        <dbReference type="ARBA" id="ARBA00004477"/>
    </source>
</evidence>
<feature type="transmembrane region" description="Helical" evidence="6">
    <location>
        <begin position="96"/>
        <end position="117"/>
    </location>
</feature>
<sequence length="249" mass="28329">MDEAVDGIEAELVKEIENDKDSSTFSSDSEIEAKHSSVTLGSNKNRLFGRQRPLHLVLGAGLVADIILWRNKHLSGCIFGGVSLIWILFECFDYHFLTFVSHSLIFILSTLFLWSHLSSFINVSPPELPEITVPEQLLVTILLVLRDHTNQALATLRGAVYGQDLKMFLLVILSLWVISVIGGWFSFLSLFYLVFVMVMTLPMLYEKHEDVADSYGEKAWIEIKKHYAVIDKQFLHKVPMLSSHHSKQH</sequence>
<dbReference type="Pfam" id="PF02453">
    <property type="entry name" value="Reticulon"/>
    <property type="match status" value="1"/>
</dbReference>
<dbReference type="PROSITE" id="PS50845">
    <property type="entry name" value="RETICULON"/>
    <property type="match status" value="1"/>
</dbReference>
<feature type="transmembrane region" description="Helical" evidence="6">
    <location>
        <begin position="73"/>
        <end position="89"/>
    </location>
</feature>
<gene>
    <name evidence="8" type="ORF">K2173_016546</name>
</gene>
<evidence type="ECO:0000313" key="9">
    <source>
        <dbReference type="Proteomes" id="UP001159364"/>
    </source>
</evidence>
<organism evidence="8 9">
    <name type="scientific">Erythroxylum novogranatense</name>
    <dbReference type="NCBI Taxonomy" id="1862640"/>
    <lineage>
        <taxon>Eukaryota</taxon>
        <taxon>Viridiplantae</taxon>
        <taxon>Streptophyta</taxon>
        <taxon>Embryophyta</taxon>
        <taxon>Tracheophyta</taxon>
        <taxon>Spermatophyta</taxon>
        <taxon>Magnoliopsida</taxon>
        <taxon>eudicotyledons</taxon>
        <taxon>Gunneridae</taxon>
        <taxon>Pentapetalae</taxon>
        <taxon>rosids</taxon>
        <taxon>fabids</taxon>
        <taxon>Malpighiales</taxon>
        <taxon>Erythroxylaceae</taxon>
        <taxon>Erythroxylum</taxon>
    </lineage>
</organism>
<evidence type="ECO:0000259" key="7">
    <source>
        <dbReference type="PROSITE" id="PS50845"/>
    </source>
</evidence>